<protein>
    <submittedName>
        <fullName evidence="1">Uncharacterized protein</fullName>
    </submittedName>
</protein>
<dbReference type="EMBL" id="QJKJ01011613">
    <property type="protein sequence ID" value="RDX70665.1"/>
    <property type="molecule type" value="Genomic_DNA"/>
</dbReference>
<dbReference type="Proteomes" id="UP000257109">
    <property type="component" value="Unassembled WGS sequence"/>
</dbReference>
<proteinExistence type="predicted"/>
<evidence type="ECO:0000313" key="1">
    <source>
        <dbReference type="EMBL" id="RDX70665.1"/>
    </source>
</evidence>
<reference evidence="1" key="1">
    <citation type="submission" date="2018-05" db="EMBL/GenBank/DDBJ databases">
        <title>Draft genome of Mucuna pruriens seed.</title>
        <authorList>
            <person name="Nnadi N.E."/>
            <person name="Vos R."/>
            <person name="Hasami M.H."/>
            <person name="Devisetty U.K."/>
            <person name="Aguiy J.C."/>
        </authorList>
    </citation>
    <scope>NUCLEOTIDE SEQUENCE [LARGE SCALE GENOMIC DNA]</scope>
    <source>
        <strain evidence="1">JCA_2017</strain>
    </source>
</reference>
<feature type="non-terminal residue" evidence="1">
    <location>
        <position position="1"/>
    </location>
</feature>
<evidence type="ECO:0000313" key="2">
    <source>
        <dbReference type="Proteomes" id="UP000257109"/>
    </source>
</evidence>
<sequence length="88" mass="10285">MKGLKKFWLPKSQILVSNVLVGKVPLHTIDKVLYVESRKYNLFSIRQFCDNEFNVSFNKNLCVVDEVITPLFSLPLETTIFIRLILRI</sequence>
<accession>A0A371EX79</accession>
<name>A0A371EX79_MUCPR</name>
<keyword evidence="2" id="KW-1185">Reference proteome</keyword>
<gene>
    <name evidence="1" type="ORF">CR513_50070</name>
</gene>
<comment type="caution">
    <text evidence="1">The sequence shown here is derived from an EMBL/GenBank/DDBJ whole genome shotgun (WGS) entry which is preliminary data.</text>
</comment>
<organism evidence="1 2">
    <name type="scientific">Mucuna pruriens</name>
    <name type="common">Velvet bean</name>
    <name type="synonym">Dolichos pruriens</name>
    <dbReference type="NCBI Taxonomy" id="157652"/>
    <lineage>
        <taxon>Eukaryota</taxon>
        <taxon>Viridiplantae</taxon>
        <taxon>Streptophyta</taxon>
        <taxon>Embryophyta</taxon>
        <taxon>Tracheophyta</taxon>
        <taxon>Spermatophyta</taxon>
        <taxon>Magnoliopsida</taxon>
        <taxon>eudicotyledons</taxon>
        <taxon>Gunneridae</taxon>
        <taxon>Pentapetalae</taxon>
        <taxon>rosids</taxon>
        <taxon>fabids</taxon>
        <taxon>Fabales</taxon>
        <taxon>Fabaceae</taxon>
        <taxon>Papilionoideae</taxon>
        <taxon>50 kb inversion clade</taxon>
        <taxon>NPAAA clade</taxon>
        <taxon>indigoferoid/millettioid clade</taxon>
        <taxon>Phaseoleae</taxon>
        <taxon>Mucuna</taxon>
    </lineage>
</organism>
<dbReference type="AlphaFoldDB" id="A0A371EX79"/>
<dbReference type="OrthoDB" id="1749378at2759"/>